<dbReference type="AlphaFoldDB" id="A0A7W8LCR1"/>
<sequence>MTDATHEALYGALRQYPVILKKLKIDALASRSLSCITPNMLGWFPLVALGGRMAVHDFTEFSWDEQEDVKAVLASRGLDLRDFRITDNDSHQASTRKAVSRRISVTRIANGKTATYDTDHFAPWLTDFAEALEAGEFDD</sequence>
<gene>
    <name evidence="1" type="ORF">HDG41_006713</name>
</gene>
<comment type="caution">
    <text evidence="1">The sequence shown here is derived from an EMBL/GenBank/DDBJ whole genome shotgun (WGS) entry which is preliminary data.</text>
</comment>
<name>A0A7W8LCR1_9BURK</name>
<accession>A0A7W8LCR1</accession>
<proteinExistence type="predicted"/>
<dbReference type="RefSeq" id="WP_260332404.1">
    <property type="nucleotide sequence ID" value="NZ_JACHDE010000021.1"/>
</dbReference>
<reference evidence="1 2" key="1">
    <citation type="submission" date="2020-08" db="EMBL/GenBank/DDBJ databases">
        <title>Genomic Encyclopedia of Type Strains, Phase IV (KMG-V): Genome sequencing to study the core and pangenomes of soil and plant-associated prokaryotes.</title>
        <authorList>
            <person name="Whitman W."/>
        </authorList>
    </citation>
    <scope>NUCLEOTIDE SEQUENCE [LARGE SCALE GENOMIC DNA]</scope>
    <source>
        <strain evidence="1 2">JPY162</strain>
    </source>
</reference>
<evidence type="ECO:0000313" key="1">
    <source>
        <dbReference type="EMBL" id="MBB5404617.1"/>
    </source>
</evidence>
<protein>
    <submittedName>
        <fullName evidence="1">Uncharacterized protein</fullName>
    </submittedName>
</protein>
<dbReference type="EMBL" id="JACHDE010000021">
    <property type="protein sequence ID" value="MBB5404617.1"/>
    <property type="molecule type" value="Genomic_DNA"/>
</dbReference>
<dbReference type="Proteomes" id="UP000592820">
    <property type="component" value="Unassembled WGS sequence"/>
</dbReference>
<evidence type="ECO:0000313" key="2">
    <source>
        <dbReference type="Proteomes" id="UP000592820"/>
    </source>
</evidence>
<organism evidence="1 2">
    <name type="scientific">Paraburkholderia youngii</name>
    <dbReference type="NCBI Taxonomy" id="2782701"/>
    <lineage>
        <taxon>Bacteria</taxon>
        <taxon>Pseudomonadati</taxon>
        <taxon>Pseudomonadota</taxon>
        <taxon>Betaproteobacteria</taxon>
        <taxon>Burkholderiales</taxon>
        <taxon>Burkholderiaceae</taxon>
        <taxon>Paraburkholderia</taxon>
    </lineage>
</organism>